<dbReference type="InterPro" id="IPR007658">
    <property type="entry name" value="DUF594"/>
</dbReference>
<dbReference type="EMBL" id="KE344572">
    <property type="protein sequence ID" value="EXB68164.1"/>
    <property type="molecule type" value="Genomic_DNA"/>
</dbReference>
<feature type="transmembrane region" description="Helical" evidence="2">
    <location>
        <begin position="47"/>
        <end position="68"/>
    </location>
</feature>
<dbReference type="InterPro" id="IPR025315">
    <property type="entry name" value="DUF4220"/>
</dbReference>
<dbReference type="AlphaFoldDB" id="W9RF73"/>
<dbReference type="PANTHER" id="PTHR31325">
    <property type="entry name" value="OS01G0798800 PROTEIN-RELATED"/>
    <property type="match status" value="1"/>
</dbReference>
<organism evidence="4 5">
    <name type="scientific">Morus notabilis</name>
    <dbReference type="NCBI Taxonomy" id="981085"/>
    <lineage>
        <taxon>Eukaryota</taxon>
        <taxon>Viridiplantae</taxon>
        <taxon>Streptophyta</taxon>
        <taxon>Embryophyta</taxon>
        <taxon>Tracheophyta</taxon>
        <taxon>Spermatophyta</taxon>
        <taxon>Magnoliopsida</taxon>
        <taxon>eudicotyledons</taxon>
        <taxon>Gunneridae</taxon>
        <taxon>Pentapetalae</taxon>
        <taxon>rosids</taxon>
        <taxon>fabids</taxon>
        <taxon>Rosales</taxon>
        <taxon>Moraceae</taxon>
        <taxon>Moreae</taxon>
        <taxon>Morus</taxon>
    </lineage>
</organism>
<evidence type="ECO:0000256" key="2">
    <source>
        <dbReference type="SAM" id="Phobius"/>
    </source>
</evidence>
<gene>
    <name evidence="4" type="ORF">L484_003205</name>
</gene>
<keyword evidence="2" id="KW-0812">Transmembrane</keyword>
<reference evidence="5" key="1">
    <citation type="submission" date="2013-01" db="EMBL/GenBank/DDBJ databases">
        <title>Draft Genome Sequence of a Mulberry Tree, Morus notabilis C.K. Schneid.</title>
        <authorList>
            <person name="He N."/>
            <person name="Zhao S."/>
        </authorList>
    </citation>
    <scope>NUCLEOTIDE SEQUENCE</scope>
</reference>
<protein>
    <recommendedName>
        <fullName evidence="3">DUF4220 domain-containing protein</fullName>
    </recommendedName>
</protein>
<name>W9RF73_9ROSA</name>
<dbReference type="Pfam" id="PF13968">
    <property type="entry name" value="DUF4220"/>
    <property type="match status" value="1"/>
</dbReference>
<sequence>MELPIPDKVKKFWDLWNLRCCILLSLSLQAFLVLFASSRQRRKNSFLVFLIWGTYLLADWIAAVAIGLTTKTHDSDKSCNNGHHVTNNGKSNYNQEISAFWASFLLVHLGGPDSITSFALEDNEFWVRHLFGLFLQALAAGYSLFLTLPHNKLLTPTVLVFLVGIVKYAERTRALYLASLDRFGATALPKPEPGPDYEETSTTYASRMLEVPIEAEMTTMSNAAAGSVTGSSHDPDFDPKMVNSEPMDEMMVLLRAYMLFERFKGLIVGFFLTTTDRDSSRKMFLEITDHKRAFRLIEYELSLMFQVLHTKVVVGRNTTGYILRGLSFFSLLGASMYFLQVEKKGFGSLEIILTYALLIGAIVLDAISMMKLVFSDWSLAVVPKEKSWRGYFAGTILKRSKWSRLVFQYNMINYCLDELRHERLYNFARRIHVSGILDKIKILWYSSSKEVTEELKKFIFDNLIRKSKKAVTLRDAEQESQQRGDSALSQSPFATEIKLKWSVSEFQYTESLLLWHIATEICYLVERSRGDEEKVAKTKEANSGGDEEKAAKMKAENSSCDEEKAEMKAQNSSGTDEVKAKMMAENSSGDEEKAKTKAEKSSGDEEKAKMKAEMSSGDEKKAERKCKILSDYMFYLLIMQPNMLSTVLGNWYIAFQDTAAEAKRFFSKHSITDHQDALRKITSMKAKFRPAAVKGPKSKSVFFDACILAKQLQKLGDERWDIMDRMWEELMCYAAINCRPIIHAQQPSRGGELLTFTWLLMNHFGLGIQFSEEEELAGTKMVAVK</sequence>
<feature type="region of interest" description="Disordered" evidence="1">
    <location>
        <begin position="533"/>
        <end position="617"/>
    </location>
</feature>
<dbReference type="eggNOG" id="ENOG502QQBP">
    <property type="taxonomic scope" value="Eukaryota"/>
</dbReference>
<feature type="compositionally biased region" description="Basic and acidic residues" evidence="1">
    <location>
        <begin position="533"/>
        <end position="567"/>
    </location>
</feature>
<proteinExistence type="predicted"/>
<feature type="compositionally biased region" description="Basic and acidic residues" evidence="1">
    <location>
        <begin position="590"/>
        <end position="617"/>
    </location>
</feature>
<feature type="transmembrane region" description="Helical" evidence="2">
    <location>
        <begin position="252"/>
        <end position="272"/>
    </location>
</feature>
<evidence type="ECO:0000313" key="4">
    <source>
        <dbReference type="EMBL" id="EXB68164.1"/>
    </source>
</evidence>
<evidence type="ECO:0000256" key="1">
    <source>
        <dbReference type="SAM" id="MobiDB-lite"/>
    </source>
</evidence>
<feature type="transmembrane region" description="Helical" evidence="2">
    <location>
        <begin position="16"/>
        <end position="35"/>
    </location>
</feature>
<keyword evidence="2" id="KW-0472">Membrane</keyword>
<keyword evidence="2" id="KW-1133">Transmembrane helix</keyword>
<dbReference type="STRING" id="981085.W9RF73"/>
<feature type="transmembrane region" description="Helical" evidence="2">
    <location>
        <begin position="351"/>
        <end position="374"/>
    </location>
</feature>
<dbReference type="KEGG" id="mnt:21386749"/>
<dbReference type="Proteomes" id="UP000030645">
    <property type="component" value="Unassembled WGS sequence"/>
</dbReference>
<feature type="transmembrane region" description="Helical" evidence="2">
    <location>
        <begin position="321"/>
        <end position="339"/>
    </location>
</feature>
<dbReference type="Pfam" id="PF04578">
    <property type="entry name" value="DUF594"/>
    <property type="match status" value="1"/>
</dbReference>
<evidence type="ECO:0000313" key="5">
    <source>
        <dbReference type="Proteomes" id="UP000030645"/>
    </source>
</evidence>
<accession>W9RF73</accession>
<evidence type="ECO:0000259" key="3">
    <source>
        <dbReference type="Pfam" id="PF13968"/>
    </source>
</evidence>
<keyword evidence="5" id="KW-1185">Reference proteome</keyword>
<feature type="domain" description="DUF4220" evidence="3">
    <location>
        <begin position="52"/>
        <end position="414"/>
    </location>
</feature>
<feature type="transmembrane region" description="Helical" evidence="2">
    <location>
        <begin position="126"/>
        <end position="146"/>
    </location>
</feature>
<dbReference type="OrthoDB" id="1689146at2759"/>